<dbReference type="AlphaFoldDB" id="A0AAV7YEF7"/>
<protein>
    <submittedName>
        <fullName evidence="4">C2 domain-containing protein</fullName>
    </submittedName>
</protein>
<evidence type="ECO:0000313" key="6">
    <source>
        <dbReference type="Proteomes" id="UP001146793"/>
    </source>
</evidence>
<dbReference type="Proteomes" id="UP001150062">
    <property type="component" value="Unassembled WGS sequence"/>
</dbReference>
<sequence length="148" mass="16976">MNNLYVKVIEAKDIHGADLGGKSDPYCVLKINDEDINKKVKKRGKHWEGLTSTKTKTLNPTWNETYILETMPGDEESDFLRVQLFDHDKVSKDDSIGMCKIPLSTFVNGQPHDGWYDIKPMKKEKAKGKLHLLVHYCPVGVPFVRRDF</sequence>
<dbReference type="Gene3D" id="2.60.40.150">
    <property type="entry name" value="C2 domain"/>
    <property type="match status" value="1"/>
</dbReference>
<comment type="caution">
    <text evidence="4">The sequence shown here is derived from an EMBL/GenBank/DDBJ whole genome shotgun (WGS) entry which is preliminary data.</text>
</comment>
<evidence type="ECO:0000259" key="3">
    <source>
        <dbReference type="PROSITE" id="PS50004"/>
    </source>
</evidence>
<evidence type="ECO:0000313" key="5">
    <source>
        <dbReference type="EMBL" id="KAJ6229425.1"/>
    </source>
</evidence>
<evidence type="ECO:0000313" key="7">
    <source>
        <dbReference type="Proteomes" id="UP001150062"/>
    </source>
</evidence>
<feature type="domain" description="C2" evidence="3">
    <location>
        <begin position="1"/>
        <end position="116"/>
    </location>
</feature>
<dbReference type="CDD" id="cd00030">
    <property type="entry name" value="C2"/>
    <property type="match status" value="1"/>
</dbReference>
<keyword evidence="2" id="KW-0106">Calcium</keyword>
<dbReference type="PROSITE" id="PS50004">
    <property type="entry name" value="C2"/>
    <property type="match status" value="1"/>
</dbReference>
<evidence type="ECO:0000256" key="1">
    <source>
        <dbReference type="ARBA" id="ARBA00022723"/>
    </source>
</evidence>
<dbReference type="Pfam" id="PF00168">
    <property type="entry name" value="C2"/>
    <property type="match status" value="1"/>
</dbReference>
<reference evidence="4" key="2">
    <citation type="submission" date="2022-08" db="EMBL/GenBank/DDBJ databases">
        <title>Novel sulphate-reducing endosymbionts in the free-living metamonad Anaeramoeba.</title>
        <authorList>
            <person name="Jerlstrom-Hultqvist J."/>
            <person name="Cepicka I."/>
            <person name="Gallot-Lavallee L."/>
            <person name="Salas-Leiva D."/>
            <person name="Curtis B.A."/>
            <person name="Zahonova K."/>
            <person name="Pipaliya S."/>
            <person name="Dacks J."/>
            <person name="Roger A.J."/>
        </authorList>
    </citation>
    <scope>NUCLEOTIDE SEQUENCE</scope>
    <source>
        <strain evidence="4">Busselton2</strain>
    </source>
</reference>
<dbReference type="GO" id="GO:0005509">
    <property type="term" value="F:calcium ion binding"/>
    <property type="evidence" value="ECO:0007669"/>
    <property type="project" value="TreeGrafter"/>
</dbReference>
<dbReference type="Proteomes" id="UP001146793">
    <property type="component" value="Unassembled WGS sequence"/>
</dbReference>
<reference evidence="5" key="1">
    <citation type="submission" date="2022-08" db="EMBL/GenBank/DDBJ databases">
        <title>Novel sulfate-reducing endosymbionts in the free-living metamonad Anaeramoeba.</title>
        <authorList>
            <person name="Jerlstrom-Hultqvist J."/>
            <person name="Cepicka I."/>
            <person name="Gallot-Lavallee L."/>
            <person name="Salas-Leiva D."/>
            <person name="Curtis B.A."/>
            <person name="Zahonova K."/>
            <person name="Pipaliya S."/>
            <person name="Dacks J."/>
            <person name="Roger A.J."/>
        </authorList>
    </citation>
    <scope>NUCLEOTIDE SEQUENCE</scope>
    <source>
        <strain evidence="5">Schooner1</strain>
    </source>
</reference>
<name>A0AAV7YEF7_9EUKA</name>
<keyword evidence="7" id="KW-1185">Reference proteome</keyword>
<organism evidence="4 6">
    <name type="scientific">Anaeramoeba flamelloides</name>
    <dbReference type="NCBI Taxonomy" id="1746091"/>
    <lineage>
        <taxon>Eukaryota</taxon>
        <taxon>Metamonada</taxon>
        <taxon>Anaeramoebidae</taxon>
        <taxon>Anaeramoeba</taxon>
    </lineage>
</organism>
<dbReference type="SUPFAM" id="SSF49562">
    <property type="entry name" value="C2 domain (Calcium/lipid-binding domain, CaLB)"/>
    <property type="match status" value="1"/>
</dbReference>
<gene>
    <name evidence="4" type="ORF">M0812_28374</name>
    <name evidence="5" type="ORF">M0813_07857</name>
</gene>
<accession>A0AAV7YEF7</accession>
<evidence type="ECO:0000313" key="4">
    <source>
        <dbReference type="EMBL" id="KAJ3425928.1"/>
    </source>
</evidence>
<dbReference type="EMBL" id="JANTQA010000070">
    <property type="protein sequence ID" value="KAJ3425928.1"/>
    <property type="molecule type" value="Genomic_DNA"/>
</dbReference>
<keyword evidence="1" id="KW-0479">Metal-binding</keyword>
<dbReference type="InterPro" id="IPR000008">
    <property type="entry name" value="C2_dom"/>
</dbReference>
<dbReference type="GO" id="GO:0016020">
    <property type="term" value="C:membrane"/>
    <property type="evidence" value="ECO:0007669"/>
    <property type="project" value="TreeGrafter"/>
</dbReference>
<dbReference type="InterPro" id="IPR035892">
    <property type="entry name" value="C2_domain_sf"/>
</dbReference>
<dbReference type="EMBL" id="JAOAOG010000321">
    <property type="protein sequence ID" value="KAJ6229425.1"/>
    <property type="molecule type" value="Genomic_DNA"/>
</dbReference>
<dbReference type="PANTHER" id="PTHR45911:SF4">
    <property type="entry name" value="MULTIPLE C2 AND TRANSMEMBRANE DOMAIN-CONTAINING PROTEIN"/>
    <property type="match status" value="1"/>
</dbReference>
<proteinExistence type="predicted"/>
<dbReference type="PANTHER" id="PTHR45911">
    <property type="entry name" value="C2 DOMAIN-CONTAINING PROTEIN"/>
    <property type="match status" value="1"/>
</dbReference>
<evidence type="ECO:0000256" key="2">
    <source>
        <dbReference type="ARBA" id="ARBA00022837"/>
    </source>
</evidence>
<dbReference type="SMART" id="SM00239">
    <property type="entry name" value="C2"/>
    <property type="match status" value="1"/>
</dbReference>